<dbReference type="EMBL" id="JARKNE010000006">
    <property type="protein sequence ID" value="KAK5825517.1"/>
    <property type="molecule type" value="Genomic_DNA"/>
</dbReference>
<dbReference type="PANTHER" id="PTHR46033:SF8">
    <property type="entry name" value="PROTEIN MAINTENANCE OF MERISTEMS-LIKE"/>
    <property type="match status" value="1"/>
</dbReference>
<gene>
    <name evidence="2" type="ORF">PVK06_020359</name>
</gene>
<dbReference type="Pfam" id="PF10536">
    <property type="entry name" value="PMD"/>
    <property type="match status" value="1"/>
</dbReference>
<accession>A0ABR0PM50</accession>
<dbReference type="Proteomes" id="UP001358586">
    <property type="component" value="Chromosome 6"/>
</dbReference>
<proteinExistence type="predicted"/>
<evidence type="ECO:0000313" key="2">
    <source>
        <dbReference type="EMBL" id="KAK5825517.1"/>
    </source>
</evidence>
<evidence type="ECO:0000313" key="3">
    <source>
        <dbReference type="Proteomes" id="UP001358586"/>
    </source>
</evidence>
<organism evidence="2 3">
    <name type="scientific">Gossypium arboreum</name>
    <name type="common">Tree cotton</name>
    <name type="synonym">Gossypium nanking</name>
    <dbReference type="NCBI Taxonomy" id="29729"/>
    <lineage>
        <taxon>Eukaryota</taxon>
        <taxon>Viridiplantae</taxon>
        <taxon>Streptophyta</taxon>
        <taxon>Embryophyta</taxon>
        <taxon>Tracheophyta</taxon>
        <taxon>Spermatophyta</taxon>
        <taxon>Magnoliopsida</taxon>
        <taxon>eudicotyledons</taxon>
        <taxon>Gunneridae</taxon>
        <taxon>Pentapetalae</taxon>
        <taxon>rosids</taxon>
        <taxon>malvids</taxon>
        <taxon>Malvales</taxon>
        <taxon>Malvaceae</taxon>
        <taxon>Malvoideae</taxon>
        <taxon>Gossypium</taxon>
    </lineage>
</organism>
<feature type="domain" description="Aminotransferase-like plant mobile" evidence="1">
    <location>
        <begin position="37"/>
        <end position="137"/>
    </location>
</feature>
<name>A0ABR0PM50_GOSAR</name>
<protein>
    <recommendedName>
        <fullName evidence="1">Aminotransferase-like plant mobile domain-containing protein</fullName>
    </recommendedName>
</protein>
<reference evidence="2 3" key="1">
    <citation type="submission" date="2023-03" db="EMBL/GenBank/DDBJ databases">
        <title>WGS of Gossypium arboreum.</title>
        <authorList>
            <person name="Yu D."/>
        </authorList>
    </citation>
    <scope>NUCLEOTIDE SEQUENCE [LARGE SCALE GENOMIC DNA]</scope>
    <source>
        <tissue evidence="2">Leaf</tissue>
    </source>
</reference>
<dbReference type="InterPro" id="IPR019557">
    <property type="entry name" value="AminoTfrase-like_pln_mobile"/>
</dbReference>
<evidence type="ECO:0000259" key="1">
    <source>
        <dbReference type="Pfam" id="PF10536"/>
    </source>
</evidence>
<sequence>MDRNAEDRILQSNIRNLPAPPSPLRETETRKRVGGKVETHTFYVSCGECTITLKDMQLQLELPVDGSVLTETVHTDWKALRRNFDELDEDSTEVEREQHARAYILMIIEGILMPDTSQNLVYLRWLLKLVNFKEAVMGVVSTAILHSEANYPYTFPFVTRWNHGLSYAKLLKELRDLRLLLDQQSEAEKIGWAITYEEATMATDISKVLRRGPVVCTYFRVDTDTDAHTTP</sequence>
<dbReference type="PANTHER" id="PTHR46033">
    <property type="entry name" value="PROTEIN MAIN-LIKE 2"/>
    <property type="match status" value="1"/>
</dbReference>
<dbReference type="InterPro" id="IPR044824">
    <property type="entry name" value="MAIN-like"/>
</dbReference>
<keyword evidence="3" id="KW-1185">Reference proteome</keyword>
<comment type="caution">
    <text evidence="2">The sequence shown here is derived from an EMBL/GenBank/DDBJ whole genome shotgun (WGS) entry which is preliminary data.</text>
</comment>